<feature type="non-terminal residue" evidence="4">
    <location>
        <position position="1"/>
    </location>
</feature>
<organism evidence="5">
    <name type="scientific">Selaginella moellendorffii</name>
    <name type="common">Spikemoss</name>
    <dbReference type="NCBI Taxonomy" id="88036"/>
    <lineage>
        <taxon>Eukaryota</taxon>
        <taxon>Viridiplantae</taxon>
        <taxon>Streptophyta</taxon>
        <taxon>Embryophyta</taxon>
        <taxon>Tracheophyta</taxon>
        <taxon>Lycopodiopsida</taxon>
        <taxon>Selaginellales</taxon>
        <taxon>Selaginellaceae</taxon>
        <taxon>Selaginella</taxon>
    </lineage>
</organism>
<feature type="non-terminal residue" evidence="4">
    <location>
        <position position="378"/>
    </location>
</feature>
<dbReference type="InterPro" id="IPR006652">
    <property type="entry name" value="Kelch_1"/>
</dbReference>
<evidence type="ECO:0000259" key="3">
    <source>
        <dbReference type="Pfam" id="PF25210"/>
    </source>
</evidence>
<keyword evidence="5" id="KW-1185">Reference proteome</keyword>
<reference evidence="4 5" key="1">
    <citation type="journal article" date="2011" name="Science">
        <title>The Selaginella genome identifies genetic changes associated with the evolution of vascular plants.</title>
        <authorList>
            <person name="Banks J.A."/>
            <person name="Nishiyama T."/>
            <person name="Hasebe M."/>
            <person name="Bowman J.L."/>
            <person name="Gribskov M."/>
            <person name="dePamphilis C."/>
            <person name="Albert V.A."/>
            <person name="Aono N."/>
            <person name="Aoyama T."/>
            <person name="Ambrose B.A."/>
            <person name="Ashton N.W."/>
            <person name="Axtell M.J."/>
            <person name="Barker E."/>
            <person name="Barker M.S."/>
            <person name="Bennetzen J.L."/>
            <person name="Bonawitz N.D."/>
            <person name="Chapple C."/>
            <person name="Cheng C."/>
            <person name="Correa L.G."/>
            <person name="Dacre M."/>
            <person name="DeBarry J."/>
            <person name="Dreyer I."/>
            <person name="Elias M."/>
            <person name="Engstrom E.M."/>
            <person name="Estelle M."/>
            <person name="Feng L."/>
            <person name="Finet C."/>
            <person name="Floyd S.K."/>
            <person name="Frommer W.B."/>
            <person name="Fujita T."/>
            <person name="Gramzow L."/>
            <person name="Gutensohn M."/>
            <person name="Harholt J."/>
            <person name="Hattori M."/>
            <person name="Heyl A."/>
            <person name="Hirai T."/>
            <person name="Hiwatashi Y."/>
            <person name="Ishikawa M."/>
            <person name="Iwata M."/>
            <person name="Karol K.G."/>
            <person name="Koehler B."/>
            <person name="Kolukisaoglu U."/>
            <person name="Kubo M."/>
            <person name="Kurata T."/>
            <person name="Lalonde S."/>
            <person name="Li K."/>
            <person name="Li Y."/>
            <person name="Litt A."/>
            <person name="Lyons E."/>
            <person name="Manning G."/>
            <person name="Maruyama T."/>
            <person name="Michael T.P."/>
            <person name="Mikami K."/>
            <person name="Miyazaki S."/>
            <person name="Morinaga S."/>
            <person name="Murata T."/>
            <person name="Mueller-Roeber B."/>
            <person name="Nelson D.R."/>
            <person name="Obara M."/>
            <person name="Oguri Y."/>
            <person name="Olmstead R.G."/>
            <person name="Onodera N."/>
            <person name="Petersen B.L."/>
            <person name="Pils B."/>
            <person name="Prigge M."/>
            <person name="Rensing S.A."/>
            <person name="Riano-Pachon D.M."/>
            <person name="Roberts A.W."/>
            <person name="Sato Y."/>
            <person name="Scheller H.V."/>
            <person name="Schulz B."/>
            <person name="Schulz C."/>
            <person name="Shakirov E.V."/>
            <person name="Shibagaki N."/>
            <person name="Shinohara N."/>
            <person name="Shippen D.E."/>
            <person name="Soerensen I."/>
            <person name="Sotooka R."/>
            <person name="Sugimoto N."/>
            <person name="Sugita M."/>
            <person name="Sumikawa N."/>
            <person name="Tanurdzic M."/>
            <person name="Theissen G."/>
            <person name="Ulvskov P."/>
            <person name="Wakazuki S."/>
            <person name="Weng J.K."/>
            <person name="Willats W.W."/>
            <person name="Wipf D."/>
            <person name="Wolf P.G."/>
            <person name="Yang L."/>
            <person name="Zimmer A.D."/>
            <person name="Zhu Q."/>
            <person name="Mitros T."/>
            <person name="Hellsten U."/>
            <person name="Loque D."/>
            <person name="Otillar R."/>
            <person name="Salamov A."/>
            <person name="Schmutz J."/>
            <person name="Shapiro H."/>
            <person name="Lindquist E."/>
            <person name="Lucas S."/>
            <person name="Rokhsar D."/>
            <person name="Grigoriev I.V."/>
        </authorList>
    </citation>
    <scope>NUCLEOTIDE SEQUENCE [LARGE SCALE GENOMIC DNA]</scope>
</reference>
<dbReference type="Gramene" id="EFJ22590">
    <property type="protein sequence ID" value="EFJ22590"/>
    <property type="gene ID" value="SELMODRAFT_55890"/>
</dbReference>
<dbReference type="eggNOG" id="KOG1072">
    <property type="taxonomic scope" value="Eukaryota"/>
</dbReference>
<evidence type="ECO:0000256" key="2">
    <source>
        <dbReference type="ARBA" id="ARBA00022737"/>
    </source>
</evidence>
<dbReference type="InParanoid" id="D8RZC8"/>
<name>D8RZC8_SELML</name>
<feature type="domain" description="FKB95-like N-terminal Kelch" evidence="3">
    <location>
        <begin position="127"/>
        <end position="320"/>
    </location>
</feature>
<dbReference type="KEGG" id="smo:SELMODRAFT_55890"/>
<dbReference type="CDD" id="cd22152">
    <property type="entry name" value="F-box_AtAFR-like"/>
    <property type="match status" value="1"/>
</dbReference>
<protein>
    <recommendedName>
        <fullName evidence="3">FKB95-like N-terminal Kelch domain-containing protein</fullName>
    </recommendedName>
</protein>
<evidence type="ECO:0000256" key="1">
    <source>
        <dbReference type="ARBA" id="ARBA00022441"/>
    </source>
</evidence>
<dbReference type="PANTHER" id="PTHR46344:SF4">
    <property type="entry name" value="OS07G0153400 PROTEIN"/>
    <property type="match status" value="1"/>
</dbReference>
<dbReference type="FunCoup" id="D8RZC8">
    <property type="interactions" value="499"/>
</dbReference>
<gene>
    <name evidence="4" type="ORF">SELMODRAFT_55890</name>
</gene>
<sequence length="378" mass="41584">SSSCTSISRQQSPEESTEALIPGLSHDLAFYCLFRLPLASQAVARLVSKSWLVSLSSREYFQGRRGLGFTEQWLCVLAFHKSSGKIQWQAFDPLRQKWHLLPAMPCKGRVCPPGFGCASIADQGVLFVCGGMQTDMDCPMDSVLKYEMRKNRWTVAGNMSTPRSFFASGMIDGRIYAAGGNSADRYLSSAEVYDPVMDLWRPVASMGTNMARYDAAVLDGKLYVTEGWSWPFLYSPRGQIYDPKADRWENMRLGMREGWTGLSVVLDGHLFIISDLEDSVKLKVYDTGTDSWRCVSGSAMPPNMVKPFSVNTLNGKLLVVARSLHVAIGKVTHTTASPGGAHDMTSVAATTTTSVEWHSVAAPHCLADFVPSNSQVLH</sequence>
<dbReference type="SUPFAM" id="SSF117281">
    <property type="entry name" value="Kelch motif"/>
    <property type="match status" value="1"/>
</dbReference>
<dbReference type="InterPro" id="IPR015915">
    <property type="entry name" value="Kelch-typ_b-propeller"/>
</dbReference>
<dbReference type="EMBL" id="GL377595">
    <property type="protein sequence ID" value="EFJ22590.1"/>
    <property type="molecule type" value="Genomic_DNA"/>
</dbReference>
<dbReference type="SMART" id="SM00612">
    <property type="entry name" value="Kelch"/>
    <property type="match status" value="2"/>
</dbReference>
<keyword evidence="1" id="KW-0880">Kelch repeat</keyword>
<evidence type="ECO:0000313" key="4">
    <source>
        <dbReference type="EMBL" id="EFJ22590.1"/>
    </source>
</evidence>
<dbReference type="OrthoDB" id="45365at2759"/>
<proteinExistence type="predicted"/>
<dbReference type="AlphaFoldDB" id="D8RZC8"/>
<evidence type="ECO:0000313" key="5">
    <source>
        <dbReference type="Proteomes" id="UP000001514"/>
    </source>
</evidence>
<dbReference type="InterPro" id="IPR057499">
    <property type="entry name" value="Kelch_FKB95"/>
</dbReference>
<dbReference type="Proteomes" id="UP000001514">
    <property type="component" value="Unassembled WGS sequence"/>
</dbReference>
<dbReference type="Gene3D" id="2.120.10.80">
    <property type="entry name" value="Kelch-type beta propeller"/>
    <property type="match status" value="1"/>
</dbReference>
<dbReference type="Pfam" id="PF25210">
    <property type="entry name" value="Kelch_FKB95"/>
    <property type="match status" value="1"/>
</dbReference>
<dbReference type="PANTHER" id="PTHR46344">
    <property type="entry name" value="OS02G0202900 PROTEIN"/>
    <property type="match status" value="1"/>
</dbReference>
<accession>D8RZC8</accession>
<keyword evidence="2" id="KW-0677">Repeat</keyword>
<dbReference type="HOGENOM" id="CLU_044411_0_0_1"/>